<name>A0A7S2E0B5_9STRA</name>
<feature type="compositionally biased region" description="Low complexity" evidence="1">
    <location>
        <begin position="57"/>
        <end position="69"/>
    </location>
</feature>
<reference evidence="2" key="1">
    <citation type="submission" date="2021-01" db="EMBL/GenBank/DDBJ databases">
        <authorList>
            <person name="Corre E."/>
            <person name="Pelletier E."/>
            <person name="Niang G."/>
            <person name="Scheremetjew M."/>
            <person name="Finn R."/>
            <person name="Kale V."/>
            <person name="Holt S."/>
            <person name="Cochrane G."/>
            <person name="Meng A."/>
            <person name="Brown T."/>
            <person name="Cohen L."/>
        </authorList>
    </citation>
    <scope>NUCLEOTIDE SEQUENCE</scope>
    <source>
        <strain evidence="2">CCMP826</strain>
    </source>
</reference>
<dbReference type="AlphaFoldDB" id="A0A7S2E0B5"/>
<accession>A0A7S2E0B5</accession>
<feature type="region of interest" description="Disordered" evidence="1">
    <location>
        <begin position="50"/>
        <end position="69"/>
    </location>
</feature>
<evidence type="ECO:0008006" key="3">
    <source>
        <dbReference type="Google" id="ProtNLM"/>
    </source>
</evidence>
<proteinExistence type="predicted"/>
<sequence length="266" mass="30487">MYNHRHNHHHHHRSFLRSLLSISLSIYLPMITIQTASSFTLPAAPPPIPTLLHASKKPSSSSQTSKIQKGQFELQELRAQLQTMKTKSISSRYLSPEKRTELSTYLANLVSQFPSPISPGKIGPYIKGHSWRLAFSTEEATLGDLPAEATVWVRVEEEGDGLDYVLKFSKKVWGLQELVAKCTYMLDTGPVNPGLVTFLYQNIKTNMFGLKNLPVGFFGLLKNRANYIETIWFDGQLWIDRGYNLEGVEYYNVYWMEEENDVDWRK</sequence>
<dbReference type="EMBL" id="HBGV01001592">
    <property type="protein sequence ID" value="CAD9469534.1"/>
    <property type="molecule type" value="Transcribed_RNA"/>
</dbReference>
<gene>
    <name evidence="2" type="ORF">HTAM1171_LOCUS976</name>
</gene>
<protein>
    <recommendedName>
        <fullName evidence="3">Plastid lipid-associated protein/fibrillin conserved domain-containing protein</fullName>
    </recommendedName>
</protein>
<evidence type="ECO:0000313" key="2">
    <source>
        <dbReference type="EMBL" id="CAD9469534.1"/>
    </source>
</evidence>
<organism evidence="2">
    <name type="scientific">Helicotheca tamesis</name>
    <dbReference type="NCBI Taxonomy" id="374047"/>
    <lineage>
        <taxon>Eukaryota</taxon>
        <taxon>Sar</taxon>
        <taxon>Stramenopiles</taxon>
        <taxon>Ochrophyta</taxon>
        <taxon>Bacillariophyta</taxon>
        <taxon>Mediophyceae</taxon>
        <taxon>Lithodesmiophycidae</taxon>
        <taxon>Lithodesmiales</taxon>
        <taxon>Lithodesmiaceae</taxon>
        <taxon>Helicotheca</taxon>
    </lineage>
</organism>
<evidence type="ECO:0000256" key="1">
    <source>
        <dbReference type="SAM" id="MobiDB-lite"/>
    </source>
</evidence>